<dbReference type="GO" id="GO:0016126">
    <property type="term" value="P:sterol biosynthetic process"/>
    <property type="evidence" value="ECO:0007669"/>
    <property type="project" value="UniProtKB-KW"/>
</dbReference>
<evidence type="ECO:0000256" key="16">
    <source>
        <dbReference type="ARBA" id="ARBA00023166"/>
    </source>
</evidence>
<evidence type="ECO:0000256" key="1">
    <source>
        <dbReference type="ARBA" id="ARBA00001917"/>
    </source>
</evidence>
<evidence type="ECO:0000256" key="6">
    <source>
        <dbReference type="ARBA" id="ARBA00022692"/>
    </source>
</evidence>
<dbReference type="Gene3D" id="3.40.50.360">
    <property type="match status" value="1"/>
</dbReference>
<evidence type="ECO:0000313" key="21">
    <source>
        <dbReference type="EMBL" id="SPO03073.1"/>
    </source>
</evidence>
<evidence type="ECO:0000256" key="12">
    <source>
        <dbReference type="ARBA" id="ARBA00023002"/>
    </source>
</evidence>
<evidence type="ECO:0000256" key="11">
    <source>
        <dbReference type="ARBA" id="ARBA00022989"/>
    </source>
</evidence>
<keyword evidence="10" id="KW-0752">Steroid biosynthesis</keyword>
<dbReference type="EMBL" id="ONZQ02000007">
    <property type="protein sequence ID" value="SPO03073.1"/>
    <property type="molecule type" value="Genomic_DNA"/>
</dbReference>
<dbReference type="GO" id="GO:0005829">
    <property type="term" value="C:cytosol"/>
    <property type="evidence" value="ECO:0007669"/>
    <property type="project" value="TreeGrafter"/>
</dbReference>
<evidence type="ECO:0000256" key="2">
    <source>
        <dbReference type="ARBA" id="ARBA00001974"/>
    </source>
</evidence>
<dbReference type="InterPro" id="IPR003097">
    <property type="entry name" value="CysJ-like_FAD-binding"/>
</dbReference>
<keyword evidence="17" id="KW-0753">Steroid metabolism</keyword>
<keyword evidence="12" id="KW-0560">Oxidoreductase</keyword>
<evidence type="ECO:0000313" key="22">
    <source>
        <dbReference type="Proteomes" id="UP001187682"/>
    </source>
</evidence>
<dbReference type="SUPFAM" id="SSF63380">
    <property type="entry name" value="Riboflavin synthase domain-like"/>
    <property type="match status" value="1"/>
</dbReference>
<dbReference type="PRINTS" id="PR00371">
    <property type="entry name" value="FPNCR"/>
</dbReference>
<sequence length="739" mass="81321">MPLELIQDLSRAWLAEQSKADHVLLLLLATTIISYNLWSRLFSKPPDIPLEFWYHVPQATGALTVSREKKAEARNIAHVFKERNLDIVILWGTQSGRAQLLARRLAKDLRDTFALRALAADLNDFDPARLSDLAPTQPVGFVLSTYGDGDPSDNTNALWTFLHAAAAQKDKDEYEKKKNGDSAAAEEVPDLSSLRYVLFGLGNSNYRLYNRVGTTVDSLLQRLGAVRFGPAGTGDDAGGETENDFVSWRREVQGALQMELGLTVQEPRYRPAFEVQHDASVASEGVYLGEPNASLLNCGGTRRRIADAKVPTAMPVTSARRLWETEGRLCLHMELDLGTDRFVKYKTGDHLAIWPSNPDHEVRRLLAAAGLLGRAHVPMFITPAGGDGDCEIPVPSPTTPDALFRYYLEITGRVSLETASALADFAPSPAALAGLKSVVADPDTFRTVVSAARLTLADLLEEVGRDDPWDTLPVSFLLERMGPMRPRYYSISSSAAVHPRTVSITAVADKPPITWEGAPTRGCYGLATGYLSALERAVTGAAAPDGAPEDGPSYALDGPRGLLSGGNLLASVRESPFKLPTKSTAPIIMVGAGTGVAPFRAFVQERVRRREVGQEVGRTLLFMGFRNEGVDFIYKEDWEAWRRTLGAEVFGYWTAFSREPGREKEYVQDLVRTHAEEVMRLLEETGCRFYICGSAGMARDVVCALGRMRAEVTGKSEEEAMEWVKRLRKFKTLLEDVWG</sequence>
<keyword evidence="11" id="KW-1133">Transmembrane helix</keyword>
<dbReference type="PROSITE" id="PS50902">
    <property type="entry name" value="FLAVODOXIN_LIKE"/>
    <property type="match status" value="1"/>
</dbReference>
<evidence type="ECO:0000256" key="4">
    <source>
        <dbReference type="ARBA" id="ARBA00022630"/>
    </source>
</evidence>
<keyword evidence="9" id="KW-0521">NADP</keyword>
<dbReference type="Gene3D" id="3.40.50.80">
    <property type="entry name" value="Nucleotide-binding domain of ferredoxin-NADP reductase (FNR) module"/>
    <property type="match status" value="1"/>
</dbReference>
<dbReference type="PANTHER" id="PTHR19384:SF108">
    <property type="entry name" value="NADPH--CYTOCHROME P450 REDUCTASE"/>
    <property type="match status" value="1"/>
</dbReference>
<dbReference type="InterPro" id="IPR001709">
    <property type="entry name" value="Flavoprot_Pyr_Nucl_cyt_Rdtase"/>
</dbReference>
<evidence type="ECO:0000256" key="13">
    <source>
        <dbReference type="ARBA" id="ARBA00023011"/>
    </source>
</evidence>
<evidence type="ECO:0000256" key="9">
    <source>
        <dbReference type="ARBA" id="ARBA00022857"/>
    </source>
</evidence>
<dbReference type="InterPro" id="IPR017938">
    <property type="entry name" value="Riboflavin_synthase-like_b-brl"/>
</dbReference>
<evidence type="ECO:0000256" key="17">
    <source>
        <dbReference type="ARBA" id="ARBA00023221"/>
    </source>
</evidence>
<feature type="domain" description="FAD-binding FR-type" evidence="20">
    <location>
        <begin position="309"/>
        <end position="566"/>
    </location>
</feature>
<dbReference type="InterPro" id="IPR029039">
    <property type="entry name" value="Flavoprotein-like_sf"/>
</dbReference>
<keyword evidence="3" id="KW-0444">Lipid biosynthesis</keyword>
<keyword evidence="4" id="KW-0285">Flavoprotein</keyword>
<dbReference type="EC" id="1.6.2.4" evidence="18"/>
<feature type="domain" description="Flavodoxin-like" evidence="19">
    <location>
        <begin position="87"/>
        <end position="253"/>
    </location>
</feature>
<dbReference type="Pfam" id="PF00175">
    <property type="entry name" value="NAD_binding_1"/>
    <property type="match status" value="1"/>
</dbReference>
<comment type="caution">
    <text evidence="21">The sequence shown here is derived from an EMBL/GenBank/DDBJ whole genome shotgun (WGS) entry which is preliminary data.</text>
</comment>
<reference evidence="21" key="1">
    <citation type="submission" date="2018-03" db="EMBL/GenBank/DDBJ databases">
        <authorList>
            <person name="Guldener U."/>
        </authorList>
    </citation>
    <scope>NUCLEOTIDE SEQUENCE</scope>
</reference>
<keyword evidence="7" id="KW-0256">Endoplasmic reticulum</keyword>
<keyword evidence="14" id="KW-0443">Lipid metabolism</keyword>
<evidence type="ECO:0000256" key="14">
    <source>
        <dbReference type="ARBA" id="ARBA00023098"/>
    </source>
</evidence>
<evidence type="ECO:0000256" key="8">
    <source>
        <dbReference type="ARBA" id="ARBA00022827"/>
    </source>
</evidence>
<evidence type="ECO:0000256" key="15">
    <source>
        <dbReference type="ARBA" id="ARBA00023136"/>
    </source>
</evidence>
<dbReference type="Pfam" id="PF00667">
    <property type="entry name" value="FAD_binding_1"/>
    <property type="match status" value="1"/>
</dbReference>
<dbReference type="PRINTS" id="PR00369">
    <property type="entry name" value="FLAVODOXIN"/>
</dbReference>
<keyword evidence="5" id="KW-0288">FMN</keyword>
<dbReference type="InterPro" id="IPR023208">
    <property type="entry name" value="P450R"/>
</dbReference>
<evidence type="ECO:0000256" key="7">
    <source>
        <dbReference type="ARBA" id="ARBA00022824"/>
    </source>
</evidence>
<dbReference type="InterPro" id="IPR008254">
    <property type="entry name" value="Flavodoxin/NO_synth"/>
</dbReference>
<dbReference type="SUPFAM" id="SSF52343">
    <property type="entry name" value="Ferredoxin reductase-like, C-terminal NADP-linked domain"/>
    <property type="match status" value="1"/>
</dbReference>
<dbReference type="SUPFAM" id="SSF52218">
    <property type="entry name" value="Flavoproteins"/>
    <property type="match status" value="1"/>
</dbReference>
<evidence type="ECO:0000256" key="3">
    <source>
        <dbReference type="ARBA" id="ARBA00022516"/>
    </source>
</evidence>
<keyword evidence="16" id="KW-1207">Sterol metabolism</keyword>
<dbReference type="Gene3D" id="1.20.990.10">
    <property type="entry name" value="NADPH-cytochrome p450 Reductase, Chain A, domain 3"/>
    <property type="match status" value="1"/>
</dbReference>
<dbReference type="Gene3D" id="2.40.30.10">
    <property type="entry name" value="Translation factors"/>
    <property type="match status" value="2"/>
</dbReference>
<dbReference type="GO" id="GO:0003958">
    <property type="term" value="F:NADPH-hemoprotein reductase activity"/>
    <property type="evidence" value="ECO:0007669"/>
    <property type="project" value="UniProtKB-EC"/>
</dbReference>
<dbReference type="PROSITE" id="PS51384">
    <property type="entry name" value="FAD_FR"/>
    <property type="match status" value="1"/>
</dbReference>
<organism evidence="21 22">
    <name type="scientific">Cephalotrichum gorgonifer</name>
    <dbReference type="NCBI Taxonomy" id="2041049"/>
    <lineage>
        <taxon>Eukaryota</taxon>
        <taxon>Fungi</taxon>
        <taxon>Dikarya</taxon>
        <taxon>Ascomycota</taxon>
        <taxon>Pezizomycotina</taxon>
        <taxon>Sordariomycetes</taxon>
        <taxon>Hypocreomycetidae</taxon>
        <taxon>Microascales</taxon>
        <taxon>Microascaceae</taxon>
        <taxon>Cephalotrichum</taxon>
    </lineage>
</organism>
<keyword evidence="8" id="KW-0274">FAD</keyword>
<dbReference type="InterPro" id="IPR001433">
    <property type="entry name" value="OxRdtase_FAD/NAD-bd"/>
</dbReference>
<dbReference type="InterPro" id="IPR039261">
    <property type="entry name" value="FNR_nucleotide-bd"/>
</dbReference>
<keyword evidence="6" id="KW-0812">Transmembrane</keyword>
<name>A0AAE8SVU1_9PEZI</name>
<protein>
    <recommendedName>
        <fullName evidence="18">NADPH--hemoprotein reductase</fullName>
        <ecNumber evidence="18">1.6.2.4</ecNumber>
    </recommendedName>
</protein>
<keyword evidence="22" id="KW-1185">Reference proteome</keyword>
<dbReference type="PANTHER" id="PTHR19384">
    <property type="entry name" value="NITRIC OXIDE SYNTHASE-RELATED"/>
    <property type="match status" value="1"/>
</dbReference>
<proteinExistence type="predicted"/>
<comment type="cofactor">
    <cofactor evidence="1">
        <name>FMN</name>
        <dbReference type="ChEBI" id="CHEBI:58210"/>
    </cofactor>
</comment>
<evidence type="ECO:0000256" key="18">
    <source>
        <dbReference type="ARBA" id="ARBA00023797"/>
    </source>
</evidence>
<comment type="cofactor">
    <cofactor evidence="2">
        <name>FAD</name>
        <dbReference type="ChEBI" id="CHEBI:57692"/>
    </cofactor>
</comment>
<gene>
    <name evidence="21" type="ORF">DNG_05754</name>
</gene>
<accession>A0AAE8SVU1</accession>
<evidence type="ECO:0000259" key="20">
    <source>
        <dbReference type="PROSITE" id="PS51384"/>
    </source>
</evidence>
<evidence type="ECO:0000259" key="19">
    <source>
        <dbReference type="PROSITE" id="PS50902"/>
    </source>
</evidence>
<dbReference type="InterPro" id="IPR017927">
    <property type="entry name" value="FAD-bd_FR_type"/>
</dbReference>
<dbReference type="Pfam" id="PF00258">
    <property type="entry name" value="Flavodoxin_1"/>
    <property type="match status" value="1"/>
</dbReference>
<dbReference type="AlphaFoldDB" id="A0AAE8SVU1"/>
<dbReference type="InterPro" id="IPR001094">
    <property type="entry name" value="Flavdoxin-like"/>
</dbReference>
<dbReference type="GO" id="GO:0010181">
    <property type="term" value="F:FMN binding"/>
    <property type="evidence" value="ECO:0007669"/>
    <property type="project" value="InterPro"/>
</dbReference>
<dbReference type="InterPro" id="IPR023173">
    <property type="entry name" value="NADPH_Cyt_P450_Rdtase_alpha"/>
</dbReference>
<dbReference type="GO" id="GO:0050660">
    <property type="term" value="F:flavin adenine dinucleotide binding"/>
    <property type="evidence" value="ECO:0007669"/>
    <property type="project" value="TreeGrafter"/>
</dbReference>
<evidence type="ECO:0000256" key="5">
    <source>
        <dbReference type="ARBA" id="ARBA00022643"/>
    </source>
</evidence>
<keyword evidence="13" id="KW-0756">Sterol biosynthesis</keyword>
<evidence type="ECO:0000256" key="10">
    <source>
        <dbReference type="ARBA" id="ARBA00022955"/>
    </source>
</evidence>
<keyword evidence="15" id="KW-0472">Membrane</keyword>
<dbReference type="PIRSF" id="PIRSF000208">
    <property type="entry name" value="P450R"/>
    <property type="match status" value="1"/>
</dbReference>
<dbReference type="Proteomes" id="UP001187682">
    <property type="component" value="Unassembled WGS sequence"/>
</dbReference>